<dbReference type="Proteomes" id="UP000057181">
    <property type="component" value="Chromosome"/>
</dbReference>
<evidence type="ECO:0000256" key="7">
    <source>
        <dbReference type="SAM" id="Phobius"/>
    </source>
</evidence>
<evidence type="ECO:0000256" key="5">
    <source>
        <dbReference type="ARBA" id="ARBA00023063"/>
    </source>
</evidence>
<organism evidence="9 11">
    <name type="scientific">Kocuria flava</name>
    <dbReference type="NCBI Taxonomy" id="446860"/>
    <lineage>
        <taxon>Bacteria</taxon>
        <taxon>Bacillati</taxon>
        <taxon>Actinomycetota</taxon>
        <taxon>Actinomycetes</taxon>
        <taxon>Micrococcales</taxon>
        <taxon>Micrococcaceae</taxon>
        <taxon>Kocuria</taxon>
    </lineage>
</organism>
<dbReference type="PROSITE" id="PS50850">
    <property type="entry name" value="MFS"/>
    <property type="match status" value="1"/>
</dbReference>
<feature type="transmembrane region" description="Helical" evidence="7">
    <location>
        <begin position="267"/>
        <end position="284"/>
    </location>
</feature>
<feature type="transmembrane region" description="Helical" evidence="7">
    <location>
        <begin position="114"/>
        <end position="137"/>
    </location>
</feature>
<feature type="transmembrane region" description="Helical" evidence="7">
    <location>
        <begin position="291"/>
        <end position="310"/>
    </location>
</feature>
<evidence type="ECO:0000256" key="3">
    <source>
        <dbReference type="ARBA" id="ARBA00022692"/>
    </source>
</evidence>
<dbReference type="OrthoDB" id="9771451at2"/>
<dbReference type="Gene3D" id="1.20.1250.20">
    <property type="entry name" value="MFS general substrate transporter like domains"/>
    <property type="match status" value="2"/>
</dbReference>
<dbReference type="EMBL" id="CP013254">
    <property type="protein sequence ID" value="ALU38912.1"/>
    <property type="molecule type" value="Genomic_DNA"/>
</dbReference>
<reference evidence="10 12" key="2">
    <citation type="submission" date="2019-07" db="EMBL/GenBank/DDBJ databases">
        <title>Whole genome shotgun sequence of Kocuria flava NBRC 107626.</title>
        <authorList>
            <person name="Hosoyama A."/>
            <person name="Uohara A."/>
            <person name="Ohji S."/>
            <person name="Ichikawa N."/>
        </authorList>
    </citation>
    <scope>NUCLEOTIDE SEQUENCE [LARGE SCALE GENOMIC DNA]</scope>
    <source>
        <strain evidence="10 12">NBRC 107626</strain>
    </source>
</reference>
<sequence length="414" mass="42969">MSSTSPTSTSGTITPDLKAGQLRNLILATLASTIGFWAWTIVGPLSKRYAQQMELDATQTAVLVAMPILVGAVCRVPVGALTDRYGGRVMFTVILGLTAPLVLLTGIVGQLNNFGLLVAVAFFLGIAGTVFAIGIPFCSAWYESHRKGFATGVFGAGMVGTAVSAFFTPRLVAGIGYLGAHITIAVLVALTAVACWLLLRDSPVHAAKTPEPVLPKITHAFTLPVTWQLCFLYGVVFGAFVAFSNYLPTYLDNVYGFDATAAGTRTAGFALAAVIARPIGGILADKIGPRTVTLASFAGTAMLAMVVAFQPGQERVYGPTFLLMALFLGLGTGGVFGWVGRAAPAKDVGTIGGIIAAAGGLGGYFPPLVMGATYNPENNSYFVGLALLAGFAILSLLLALTVRNGGKIDERTHP</sequence>
<feature type="transmembrane region" description="Helical" evidence="7">
    <location>
        <begin position="25"/>
        <end position="42"/>
    </location>
</feature>
<feature type="transmembrane region" description="Helical" evidence="7">
    <location>
        <begin position="174"/>
        <end position="199"/>
    </location>
</feature>
<dbReference type="SUPFAM" id="SSF103473">
    <property type="entry name" value="MFS general substrate transporter"/>
    <property type="match status" value="1"/>
</dbReference>
<dbReference type="EMBL" id="BJZR01000146">
    <property type="protein sequence ID" value="GEO93638.1"/>
    <property type="molecule type" value="Genomic_DNA"/>
</dbReference>
<feature type="transmembrane region" description="Helical" evidence="7">
    <location>
        <begin position="149"/>
        <end position="168"/>
    </location>
</feature>
<dbReference type="InterPro" id="IPR036259">
    <property type="entry name" value="MFS_trans_sf"/>
</dbReference>
<evidence type="ECO:0000259" key="8">
    <source>
        <dbReference type="PROSITE" id="PS50850"/>
    </source>
</evidence>
<dbReference type="RefSeq" id="WP_058857623.1">
    <property type="nucleotide sequence ID" value="NZ_BJZR01000146.1"/>
</dbReference>
<dbReference type="AlphaFoldDB" id="A0A0U3HUF2"/>
<evidence type="ECO:0000256" key="6">
    <source>
        <dbReference type="ARBA" id="ARBA00023136"/>
    </source>
</evidence>
<dbReference type="PANTHER" id="PTHR23515">
    <property type="entry name" value="HIGH-AFFINITY NITRATE TRANSPORTER 2.3"/>
    <property type="match status" value="1"/>
</dbReference>
<comment type="subcellular location">
    <subcellularLocation>
        <location evidence="1">Cell membrane</location>
        <topology evidence="1">Multi-pass membrane protein</topology>
    </subcellularLocation>
</comment>
<dbReference type="InterPro" id="IPR011701">
    <property type="entry name" value="MFS"/>
</dbReference>
<dbReference type="KEGG" id="kfv:AS188_03180"/>
<keyword evidence="5" id="KW-0534">Nitrate assimilation</keyword>
<dbReference type="GO" id="GO:0015112">
    <property type="term" value="F:nitrate transmembrane transporter activity"/>
    <property type="evidence" value="ECO:0007669"/>
    <property type="project" value="InterPro"/>
</dbReference>
<feature type="transmembrane region" description="Helical" evidence="7">
    <location>
        <begin position="351"/>
        <end position="369"/>
    </location>
</feature>
<evidence type="ECO:0000313" key="10">
    <source>
        <dbReference type="EMBL" id="GEO93638.1"/>
    </source>
</evidence>
<feature type="transmembrane region" description="Helical" evidence="7">
    <location>
        <begin position="89"/>
        <end position="108"/>
    </location>
</feature>
<proteinExistence type="inferred from homology"/>
<gene>
    <name evidence="9" type="ORF">AS188_03180</name>
    <name evidence="10" type="ORF">KFL01_29440</name>
</gene>
<dbReference type="GO" id="GO:0005886">
    <property type="term" value="C:plasma membrane"/>
    <property type="evidence" value="ECO:0007669"/>
    <property type="project" value="UniProtKB-SubCell"/>
</dbReference>
<evidence type="ECO:0000313" key="9">
    <source>
        <dbReference type="EMBL" id="ALU38912.1"/>
    </source>
</evidence>
<feature type="domain" description="Major facilitator superfamily (MFS) profile" evidence="8">
    <location>
        <begin position="24"/>
        <end position="407"/>
    </location>
</feature>
<evidence type="ECO:0000313" key="11">
    <source>
        <dbReference type="Proteomes" id="UP000057181"/>
    </source>
</evidence>
<feature type="transmembrane region" description="Helical" evidence="7">
    <location>
        <begin position="381"/>
        <end position="402"/>
    </location>
</feature>
<keyword evidence="6 7" id="KW-0472">Membrane</keyword>
<evidence type="ECO:0000256" key="1">
    <source>
        <dbReference type="ARBA" id="ARBA00004651"/>
    </source>
</evidence>
<evidence type="ECO:0000256" key="2">
    <source>
        <dbReference type="ARBA" id="ARBA00008432"/>
    </source>
</evidence>
<keyword evidence="12" id="KW-1185">Reference proteome</keyword>
<feature type="transmembrane region" description="Helical" evidence="7">
    <location>
        <begin position="62"/>
        <end position="82"/>
    </location>
</feature>
<name>A0A0U3HUF2_9MICC</name>
<protein>
    <submittedName>
        <fullName evidence="9">MFS transporter</fullName>
    </submittedName>
</protein>
<dbReference type="InterPro" id="IPR020846">
    <property type="entry name" value="MFS_dom"/>
</dbReference>
<comment type="similarity">
    <text evidence="2">Belongs to the major facilitator superfamily. Nitrate/nitrite porter (TC 2.A.1.8) family.</text>
</comment>
<feature type="transmembrane region" description="Helical" evidence="7">
    <location>
        <begin position="316"/>
        <end position="339"/>
    </location>
</feature>
<dbReference type="Proteomes" id="UP000321155">
    <property type="component" value="Unassembled WGS sequence"/>
</dbReference>
<reference evidence="9 11" key="1">
    <citation type="submission" date="2015-11" db="EMBL/GenBank/DDBJ databases">
        <title>Complete Genome Sequence of Kocuria flava strain HO-9041.</title>
        <authorList>
            <person name="Zhou M."/>
            <person name="Dai J."/>
        </authorList>
    </citation>
    <scope>NUCLEOTIDE SEQUENCE [LARGE SCALE GENOMIC DNA]</scope>
    <source>
        <strain evidence="9 11">HO-9041</strain>
    </source>
</reference>
<keyword evidence="3 7" id="KW-0812">Transmembrane</keyword>
<dbReference type="STRING" id="446860.AS188_03180"/>
<feature type="transmembrane region" description="Helical" evidence="7">
    <location>
        <begin position="220"/>
        <end position="247"/>
    </location>
</feature>
<accession>A0A0U3HUF2</accession>
<evidence type="ECO:0000313" key="12">
    <source>
        <dbReference type="Proteomes" id="UP000321155"/>
    </source>
</evidence>
<keyword evidence="4 7" id="KW-1133">Transmembrane helix</keyword>
<dbReference type="Pfam" id="PF07690">
    <property type="entry name" value="MFS_1"/>
    <property type="match status" value="1"/>
</dbReference>
<dbReference type="InterPro" id="IPR044772">
    <property type="entry name" value="NO3_transporter"/>
</dbReference>
<dbReference type="GO" id="GO:0042128">
    <property type="term" value="P:nitrate assimilation"/>
    <property type="evidence" value="ECO:0007669"/>
    <property type="project" value="UniProtKB-KW"/>
</dbReference>
<evidence type="ECO:0000256" key="4">
    <source>
        <dbReference type="ARBA" id="ARBA00022989"/>
    </source>
</evidence>